<dbReference type="OrthoDB" id="3555216at2"/>
<gene>
    <name evidence="7" type="ORF">FHU35_12841</name>
</gene>
<dbReference type="AlphaFoldDB" id="A0A561U907"/>
<keyword evidence="3" id="KW-0804">Transcription</keyword>
<dbReference type="Gene3D" id="1.10.357.10">
    <property type="entry name" value="Tetracycline Repressor, domain 2"/>
    <property type="match status" value="1"/>
</dbReference>
<accession>A0A561U907</accession>
<dbReference type="SUPFAM" id="SSF46689">
    <property type="entry name" value="Homeodomain-like"/>
    <property type="match status" value="1"/>
</dbReference>
<dbReference type="Pfam" id="PF00440">
    <property type="entry name" value="TetR_N"/>
    <property type="match status" value="1"/>
</dbReference>
<name>A0A561U907_9PSEU</name>
<feature type="DNA-binding region" description="H-T-H motif" evidence="4">
    <location>
        <begin position="56"/>
        <end position="75"/>
    </location>
</feature>
<protein>
    <submittedName>
        <fullName evidence="7">TetR family transcriptional regulator</fullName>
    </submittedName>
</protein>
<evidence type="ECO:0000256" key="3">
    <source>
        <dbReference type="ARBA" id="ARBA00023163"/>
    </source>
</evidence>
<evidence type="ECO:0000256" key="5">
    <source>
        <dbReference type="SAM" id="MobiDB-lite"/>
    </source>
</evidence>
<proteinExistence type="predicted"/>
<dbReference type="PRINTS" id="PR00455">
    <property type="entry name" value="HTHTETR"/>
</dbReference>
<organism evidence="7 8">
    <name type="scientific">Saccharopolyspora dendranthemae</name>
    <dbReference type="NCBI Taxonomy" id="1181886"/>
    <lineage>
        <taxon>Bacteria</taxon>
        <taxon>Bacillati</taxon>
        <taxon>Actinomycetota</taxon>
        <taxon>Actinomycetes</taxon>
        <taxon>Pseudonocardiales</taxon>
        <taxon>Pseudonocardiaceae</taxon>
        <taxon>Saccharopolyspora</taxon>
    </lineage>
</organism>
<keyword evidence="1" id="KW-0805">Transcription regulation</keyword>
<dbReference type="Proteomes" id="UP000316184">
    <property type="component" value="Unassembled WGS sequence"/>
</dbReference>
<keyword evidence="8" id="KW-1185">Reference proteome</keyword>
<evidence type="ECO:0000259" key="6">
    <source>
        <dbReference type="PROSITE" id="PS50977"/>
    </source>
</evidence>
<dbReference type="InterPro" id="IPR001647">
    <property type="entry name" value="HTH_TetR"/>
</dbReference>
<dbReference type="InterPro" id="IPR050109">
    <property type="entry name" value="HTH-type_TetR-like_transc_reg"/>
</dbReference>
<feature type="domain" description="HTH tetR-type" evidence="6">
    <location>
        <begin position="33"/>
        <end position="93"/>
    </location>
</feature>
<sequence>MRGEAGPAGPSLPDVHRQRSAVTTTRSSGRAEQPHRARIAEAARELAAERGYTATTLREVAARAGTTPATVYHHFGSKDGLLHHVMVDWALRTHDDLRARRYTGSSAERVAAAFGDVVRWAADDADLLAAGMRSFHSSDAAGAGMATWHALFLALVRAALGDETWDDARGQAMTLGHVLVSCLLDLTSGRADVERARRHITTAAELLFR</sequence>
<evidence type="ECO:0000256" key="1">
    <source>
        <dbReference type="ARBA" id="ARBA00023015"/>
    </source>
</evidence>
<evidence type="ECO:0000256" key="2">
    <source>
        <dbReference type="ARBA" id="ARBA00023125"/>
    </source>
</evidence>
<feature type="region of interest" description="Disordered" evidence="5">
    <location>
        <begin position="1"/>
        <end position="36"/>
    </location>
</feature>
<dbReference type="GO" id="GO:0000976">
    <property type="term" value="F:transcription cis-regulatory region binding"/>
    <property type="evidence" value="ECO:0007669"/>
    <property type="project" value="TreeGrafter"/>
</dbReference>
<dbReference type="PROSITE" id="PS50977">
    <property type="entry name" value="HTH_TETR_2"/>
    <property type="match status" value="1"/>
</dbReference>
<dbReference type="PANTHER" id="PTHR30055">
    <property type="entry name" value="HTH-TYPE TRANSCRIPTIONAL REGULATOR RUTR"/>
    <property type="match status" value="1"/>
</dbReference>
<evidence type="ECO:0000313" key="7">
    <source>
        <dbReference type="EMBL" id="TWF95841.1"/>
    </source>
</evidence>
<dbReference type="GO" id="GO:0003700">
    <property type="term" value="F:DNA-binding transcription factor activity"/>
    <property type="evidence" value="ECO:0007669"/>
    <property type="project" value="TreeGrafter"/>
</dbReference>
<dbReference type="EMBL" id="VIWX01000002">
    <property type="protein sequence ID" value="TWF95841.1"/>
    <property type="molecule type" value="Genomic_DNA"/>
</dbReference>
<comment type="caution">
    <text evidence="7">The sequence shown here is derived from an EMBL/GenBank/DDBJ whole genome shotgun (WGS) entry which is preliminary data.</text>
</comment>
<reference evidence="7 8" key="1">
    <citation type="submission" date="2019-06" db="EMBL/GenBank/DDBJ databases">
        <title>Sequencing the genomes of 1000 actinobacteria strains.</title>
        <authorList>
            <person name="Klenk H.-P."/>
        </authorList>
    </citation>
    <scope>NUCLEOTIDE SEQUENCE [LARGE SCALE GENOMIC DNA]</scope>
    <source>
        <strain evidence="7 8">DSM 46699</strain>
    </source>
</reference>
<dbReference type="PANTHER" id="PTHR30055:SF234">
    <property type="entry name" value="HTH-TYPE TRANSCRIPTIONAL REGULATOR BETI"/>
    <property type="match status" value="1"/>
</dbReference>
<keyword evidence="2 4" id="KW-0238">DNA-binding</keyword>
<evidence type="ECO:0000313" key="8">
    <source>
        <dbReference type="Proteomes" id="UP000316184"/>
    </source>
</evidence>
<dbReference type="InterPro" id="IPR009057">
    <property type="entry name" value="Homeodomain-like_sf"/>
</dbReference>
<feature type="compositionally biased region" description="Polar residues" evidence="5">
    <location>
        <begin position="20"/>
        <end position="30"/>
    </location>
</feature>
<evidence type="ECO:0000256" key="4">
    <source>
        <dbReference type="PROSITE-ProRule" id="PRU00335"/>
    </source>
</evidence>